<dbReference type="SUPFAM" id="SSF53335">
    <property type="entry name" value="S-adenosyl-L-methionine-dependent methyltransferases"/>
    <property type="match status" value="1"/>
</dbReference>
<dbReference type="GO" id="GO:0032259">
    <property type="term" value="P:methylation"/>
    <property type="evidence" value="ECO:0007669"/>
    <property type="project" value="UniProtKB-KW"/>
</dbReference>
<keyword evidence="3" id="KW-0489">Methyltransferase</keyword>
<dbReference type="Gene3D" id="3.40.50.150">
    <property type="entry name" value="Vaccinia Virus protein VP39"/>
    <property type="match status" value="1"/>
</dbReference>
<keyword evidence="3" id="KW-0808">Transferase</keyword>
<keyword evidence="1" id="KW-0175">Coiled coil</keyword>
<keyword evidence="4" id="KW-1185">Reference proteome</keyword>
<sequence length="373" mass="40398">MTPDESARESGATRTGHLVTGSPADPDAQARAAREQPLLLHSMSTFRELFEVFFAHREIATVVEVGVESGQVSSLYADLGGTVYCVEPRPGDDLRAVLDEDPRLNLVEGFSPEVLGDLPVADLYVLDGDHNYAVVRAELAWIMKNAPDAMVVLHDVLWPCGRRDFYYQPSPLAPEDTHPTTTEGPTVWHDGVTPAGFVGDGVFTVAAHAGGPRNGVLTAIEDALDDADDDWRLVIVPAVFGFGVLARADAPGMEKIFEALRPLASSNLLAAMENNRIALYTRVLQLQYEAEARTEDADRLAETINTQQQELARLRSELDRIKAEHAGALQELRELRSASAAPPDPTPELGVAVAQLGRALSARMRTNPGGPPR</sequence>
<evidence type="ECO:0000256" key="1">
    <source>
        <dbReference type="SAM" id="Coils"/>
    </source>
</evidence>
<dbReference type="AlphaFoldDB" id="A0A495QGZ6"/>
<dbReference type="Pfam" id="PF13578">
    <property type="entry name" value="Methyltransf_24"/>
    <property type="match status" value="1"/>
</dbReference>
<feature type="coiled-coil region" evidence="1">
    <location>
        <begin position="297"/>
        <end position="338"/>
    </location>
</feature>
<feature type="region of interest" description="Disordered" evidence="2">
    <location>
        <begin position="1"/>
        <end position="31"/>
    </location>
</feature>
<dbReference type="EMBL" id="RBWU01000006">
    <property type="protein sequence ID" value="RKS71145.1"/>
    <property type="molecule type" value="Genomic_DNA"/>
</dbReference>
<accession>A0A495QGZ6</accession>
<proteinExistence type="predicted"/>
<name>A0A495QGZ6_9ACTN</name>
<dbReference type="InterPro" id="IPR029063">
    <property type="entry name" value="SAM-dependent_MTases_sf"/>
</dbReference>
<reference evidence="3 4" key="1">
    <citation type="submission" date="2018-10" db="EMBL/GenBank/DDBJ databases">
        <title>Genomic Encyclopedia of Archaeal and Bacterial Type Strains, Phase II (KMG-II): from individual species to whole genera.</title>
        <authorList>
            <person name="Goeker M."/>
        </authorList>
    </citation>
    <scope>NUCLEOTIDE SEQUENCE [LARGE SCALE GENOMIC DNA]</scope>
    <source>
        <strain evidence="3 4">DSM 43383</strain>
    </source>
</reference>
<dbReference type="Proteomes" id="UP000274601">
    <property type="component" value="Unassembled WGS sequence"/>
</dbReference>
<dbReference type="GO" id="GO:0008168">
    <property type="term" value="F:methyltransferase activity"/>
    <property type="evidence" value="ECO:0007669"/>
    <property type="project" value="UniProtKB-KW"/>
</dbReference>
<organism evidence="3 4">
    <name type="scientific">Actinomadura pelletieri DSM 43383</name>
    <dbReference type="NCBI Taxonomy" id="1120940"/>
    <lineage>
        <taxon>Bacteria</taxon>
        <taxon>Bacillati</taxon>
        <taxon>Actinomycetota</taxon>
        <taxon>Actinomycetes</taxon>
        <taxon>Streptosporangiales</taxon>
        <taxon>Thermomonosporaceae</taxon>
        <taxon>Actinomadura</taxon>
    </lineage>
</organism>
<evidence type="ECO:0000313" key="4">
    <source>
        <dbReference type="Proteomes" id="UP000274601"/>
    </source>
</evidence>
<evidence type="ECO:0000256" key="2">
    <source>
        <dbReference type="SAM" id="MobiDB-lite"/>
    </source>
</evidence>
<gene>
    <name evidence="3" type="ORF">BZB76_5631</name>
</gene>
<comment type="caution">
    <text evidence="3">The sequence shown here is derived from an EMBL/GenBank/DDBJ whole genome shotgun (WGS) entry which is preliminary data.</text>
</comment>
<protein>
    <submittedName>
        <fullName evidence="3">Methyltransferase family protein</fullName>
    </submittedName>
</protein>
<evidence type="ECO:0000313" key="3">
    <source>
        <dbReference type="EMBL" id="RKS71145.1"/>
    </source>
</evidence>